<organism evidence="1 2">
    <name type="scientific">Aneurinibacillus danicus</name>
    <dbReference type="NCBI Taxonomy" id="267746"/>
    <lineage>
        <taxon>Bacteria</taxon>
        <taxon>Bacillati</taxon>
        <taxon>Bacillota</taxon>
        <taxon>Bacilli</taxon>
        <taxon>Bacillales</taxon>
        <taxon>Paenibacillaceae</taxon>
        <taxon>Aneurinibacillus group</taxon>
        <taxon>Aneurinibacillus</taxon>
    </lineage>
</organism>
<dbReference type="InterPro" id="IPR038695">
    <property type="entry name" value="Saro_0823-like_sf"/>
</dbReference>
<gene>
    <name evidence="1" type="ORF">ADA01nite_41740</name>
</gene>
<dbReference type="RefSeq" id="WP_146812345.1">
    <property type="nucleotide sequence ID" value="NZ_BJXX01000219.1"/>
</dbReference>
<dbReference type="InterPro" id="IPR003795">
    <property type="entry name" value="DUF192"/>
</dbReference>
<keyword evidence="2" id="KW-1185">Reference proteome</keyword>
<name>A0A511VCX3_9BACL</name>
<dbReference type="Proteomes" id="UP000321157">
    <property type="component" value="Unassembled WGS sequence"/>
</dbReference>
<evidence type="ECO:0000313" key="2">
    <source>
        <dbReference type="Proteomes" id="UP000321157"/>
    </source>
</evidence>
<dbReference type="AlphaFoldDB" id="A0A511VCX3"/>
<evidence type="ECO:0000313" key="1">
    <source>
        <dbReference type="EMBL" id="GEN36714.1"/>
    </source>
</evidence>
<accession>A0A511VCX3</accession>
<dbReference type="Gene3D" id="2.60.120.1140">
    <property type="entry name" value="Protein of unknown function DUF192"/>
    <property type="match status" value="1"/>
</dbReference>
<dbReference type="OrthoDB" id="9813379at2"/>
<comment type="caution">
    <text evidence="1">The sequence shown here is derived from an EMBL/GenBank/DDBJ whole genome shotgun (WGS) entry which is preliminary data.</text>
</comment>
<reference evidence="1 2" key="1">
    <citation type="submission" date="2019-07" db="EMBL/GenBank/DDBJ databases">
        <title>Whole genome shotgun sequence of Aneurinibacillus danicus NBRC 102444.</title>
        <authorList>
            <person name="Hosoyama A."/>
            <person name="Uohara A."/>
            <person name="Ohji S."/>
            <person name="Ichikawa N."/>
        </authorList>
    </citation>
    <scope>NUCLEOTIDE SEQUENCE [LARGE SCALE GENOMIC DNA]</scope>
    <source>
        <strain evidence="1 2">NBRC 102444</strain>
    </source>
</reference>
<sequence length="114" mass="13155">MRFIVIYRNTVFFRVMELAVTAEELARGLLGRSTAGNGLFLMEANRIHTYGMRMAIDAVYLNKDGIVIGLEENIQPNREGKRIRETNHVVEFDTATIQKGRIRIGERWCWQALI</sequence>
<dbReference type="EMBL" id="BJXX01000219">
    <property type="protein sequence ID" value="GEN36714.1"/>
    <property type="molecule type" value="Genomic_DNA"/>
</dbReference>
<evidence type="ECO:0008006" key="3">
    <source>
        <dbReference type="Google" id="ProtNLM"/>
    </source>
</evidence>
<proteinExistence type="predicted"/>
<protein>
    <recommendedName>
        <fullName evidence="3">DUF192 domain-containing protein</fullName>
    </recommendedName>
</protein>
<dbReference type="Pfam" id="PF02643">
    <property type="entry name" value="DUF192"/>
    <property type="match status" value="1"/>
</dbReference>